<dbReference type="EMBL" id="MU854338">
    <property type="protein sequence ID" value="KAK4042652.1"/>
    <property type="molecule type" value="Genomic_DNA"/>
</dbReference>
<feature type="region of interest" description="Disordered" evidence="2">
    <location>
        <begin position="53"/>
        <end position="81"/>
    </location>
</feature>
<evidence type="ECO:0000313" key="4">
    <source>
        <dbReference type="EMBL" id="KAK4042652.1"/>
    </source>
</evidence>
<dbReference type="InterPro" id="IPR013087">
    <property type="entry name" value="Znf_C2H2_type"/>
</dbReference>
<dbReference type="AlphaFoldDB" id="A0AAN6SU48"/>
<organism evidence="4 5">
    <name type="scientific">Parachaetomium inaequale</name>
    <dbReference type="NCBI Taxonomy" id="2588326"/>
    <lineage>
        <taxon>Eukaryota</taxon>
        <taxon>Fungi</taxon>
        <taxon>Dikarya</taxon>
        <taxon>Ascomycota</taxon>
        <taxon>Pezizomycotina</taxon>
        <taxon>Sordariomycetes</taxon>
        <taxon>Sordariomycetidae</taxon>
        <taxon>Sordariales</taxon>
        <taxon>Chaetomiaceae</taxon>
        <taxon>Parachaetomium</taxon>
    </lineage>
</organism>
<evidence type="ECO:0000313" key="5">
    <source>
        <dbReference type="Proteomes" id="UP001303115"/>
    </source>
</evidence>
<dbReference type="Proteomes" id="UP001303115">
    <property type="component" value="Unassembled WGS sequence"/>
</dbReference>
<evidence type="ECO:0000259" key="3">
    <source>
        <dbReference type="PROSITE" id="PS50157"/>
    </source>
</evidence>
<dbReference type="Gene3D" id="3.30.160.60">
    <property type="entry name" value="Classic Zinc Finger"/>
    <property type="match status" value="1"/>
</dbReference>
<keyword evidence="1" id="KW-0862">Zinc</keyword>
<dbReference type="SMART" id="SM00355">
    <property type="entry name" value="ZnF_C2H2"/>
    <property type="match status" value="2"/>
</dbReference>
<feature type="domain" description="C2H2-type" evidence="3">
    <location>
        <begin position="274"/>
        <end position="304"/>
    </location>
</feature>
<proteinExistence type="predicted"/>
<dbReference type="GO" id="GO:0008270">
    <property type="term" value="F:zinc ion binding"/>
    <property type="evidence" value="ECO:0007669"/>
    <property type="project" value="UniProtKB-KW"/>
</dbReference>
<feature type="region of interest" description="Disordered" evidence="2">
    <location>
        <begin position="243"/>
        <end position="274"/>
    </location>
</feature>
<gene>
    <name evidence="4" type="ORF">C8A01DRAFT_33317</name>
</gene>
<evidence type="ECO:0000256" key="2">
    <source>
        <dbReference type="SAM" id="MobiDB-lite"/>
    </source>
</evidence>
<dbReference type="PROSITE" id="PS50157">
    <property type="entry name" value="ZINC_FINGER_C2H2_2"/>
    <property type="match status" value="1"/>
</dbReference>
<comment type="caution">
    <text evidence="4">The sequence shown here is derived from an EMBL/GenBank/DDBJ whole genome shotgun (WGS) entry which is preliminary data.</text>
</comment>
<protein>
    <recommendedName>
        <fullName evidence="3">C2H2-type domain-containing protein</fullName>
    </recommendedName>
</protein>
<name>A0AAN6SU48_9PEZI</name>
<accession>A0AAN6SU48</accession>
<reference evidence="5" key="1">
    <citation type="journal article" date="2023" name="Mol. Phylogenet. Evol.">
        <title>Genome-scale phylogeny and comparative genomics of the fungal order Sordariales.</title>
        <authorList>
            <person name="Hensen N."/>
            <person name="Bonometti L."/>
            <person name="Westerberg I."/>
            <person name="Brannstrom I.O."/>
            <person name="Guillou S."/>
            <person name="Cros-Aarteil S."/>
            <person name="Calhoun S."/>
            <person name="Haridas S."/>
            <person name="Kuo A."/>
            <person name="Mondo S."/>
            <person name="Pangilinan J."/>
            <person name="Riley R."/>
            <person name="LaButti K."/>
            <person name="Andreopoulos B."/>
            <person name="Lipzen A."/>
            <person name="Chen C."/>
            <person name="Yan M."/>
            <person name="Daum C."/>
            <person name="Ng V."/>
            <person name="Clum A."/>
            <person name="Steindorff A."/>
            <person name="Ohm R.A."/>
            <person name="Martin F."/>
            <person name="Silar P."/>
            <person name="Natvig D.O."/>
            <person name="Lalanne C."/>
            <person name="Gautier V."/>
            <person name="Ament-Velasquez S.L."/>
            <person name="Kruys A."/>
            <person name="Hutchinson M.I."/>
            <person name="Powell A.J."/>
            <person name="Barry K."/>
            <person name="Miller A.N."/>
            <person name="Grigoriev I.V."/>
            <person name="Debuchy R."/>
            <person name="Gladieux P."/>
            <person name="Hiltunen Thoren M."/>
            <person name="Johannesson H."/>
        </authorList>
    </citation>
    <scope>NUCLEOTIDE SEQUENCE [LARGE SCALE GENOMIC DNA]</scope>
    <source>
        <strain evidence="5">CBS 284.82</strain>
    </source>
</reference>
<keyword evidence="5" id="KW-1185">Reference proteome</keyword>
<evidence type="ECO:0000256" key="1">
    <source>
        <dbReference type="PROSITE-ProRule" id="PRU00042"/>
    </source>
</evidence>
<keyword evidence="1" id="KW-0479">Metal-binding</keyword>
<keyword evidence="1" id="KW-0863">Zinc-finger</keyword>
<sequence>MASYPDPSYPSAFGGFQGQDGIWGGSASMQRSDSQSTTCTVDSSYTTSTVVSGYTSATDPSSVGSALPEDGTYRETSSYPDPCSFYEPSDANLMLSATGSQYHQSDHQLPQALQLSSPLQSLNTQAGNEEAAWQATLVANSLIIDRRSLGNGGPSLITSEAVEEALQRHRDQGTEEPVRPAVQDVLYQQLHPRFGDTDHYYTDIIRLLEEAAYQLQIRLQGPKVLDICFYAIVAVLAELTGDPDADNNGVGSGSADADGPGSPPAQSSSDKDKFKCQYPGCKNGASRQADLERHYRIVHLADDKKRKYSCDYKKCDRHTRPFFRQDHFRDHLRIYHKEDLLRRGVKGDEGFWSSRAPRALYNGWWRCGRCLIRVGLGKHGFACPSCGNPCEKERQQYRTMTTA</sequence>